<sequence length="546" mass="61920">MTILLLQGCFKDNGSYDYLELNPPKWLINLSNDNINIYCRGGEEAHFKGSAYFVWEGSEADIERRKSEVRYEWRFKDKVLSTNLDDVIPTQELLDRLGLKDYPNSGIFGHFVIIEKSSGIEFKAKALLTIYPPIQDGDFVVYAAMPGETNAGKLYSLIVKSETQPDGSKQRVFSFRTKESDKISGTPKDLKVFTSKAVSSMGGMTVITEEGAAHVYTPTRFEKSWDVLEQFSSPPAGDTKFLDRRDQESGSEVESYSWLLSAKGELYSRQSAKNWLMGKFFPDPYYLDEKGYVVRKLGHVLYGINAIPCYDTKNRRVLLATAKSYQYDKNRSYVKALVPRPGYNGLSVHEMPEGTEVFHLTQVNHGGAAGGRAIWYNMYYNDPQGQPRIGTFEIDVYNHDLQSSPIAMHRGVALSPEYKFDKETVFLTTANARRGGQKYRYELFSKGNSVYAVVRSLSPYDFSFQFGKLKLDEISSKITCMIYDKYLYGDSRDYSYMIIGCENGDIFVYYCPAEPTRLTLVSRFNAGGRVVAIKQLGANRPNVDAY</sequence>
<dbReference type="STRING" id="36874.HQ34_01480"/>
<proteinExistence type="predicted"/>
<accession>A0A0A2ENC8</accession>
<gene>
    <name evidence="1" type="ORF">HQ35_05450</name>
</gene>
<organism evidence="1 2">
    <name type="scientific">Porphyromonas cangingivalis</name>
    <dbReference type="NCBI Taxonomy" id="36874"/>
    <lineage>
        <taxon>Bacteria</taxon>
        <taxon>Pseudomonadati</taxon>
        <taxon>Bacteroidota</taxon>
        <taxon>Bacteroidia</taxon>
        <taxon>Bacteroidales</taxon>
        <taxon>Porphyromonadaceae</taxon>
        <taxon>Porphyromonas</taxon>
    </lineage>
</organism>
<evidence type="ECO:0000313" key="2">
    <source>
        <dbReference type="Proteomes" id="UP000030125"/>
    </source>
</evidence>
<dbReference type="Proteomes" id="UP000030125">
    <property type="component" value="Unassembled WGS sequence"/>
</dbReference>
<reference evidence="1 2" key="1">
    <citation type="submission" date="2014-08" db="EMBL/GenBank/DDBJ databases">
        <title>Porphyromonas cangingivalis strain:COT-109_OH1386 Genome sequencing.</title>
        <authorList>
            <person name="Wallis C."/>
            <person name="Deusch O."/>
            <person name="O'Flynn C."/>
            <person name="Davis I."/>
            <person name="Jospin G."/>
            <person name="Darling A.E."/>
            <person name="Coil D.A."/>
            <person name="Alexiev A."/>
            <person name="Horsfall A."/>
            <person name="Kirkwood N."/>
            <person name="Harris S."/>
            <person name="Eisen J.A."/>
        </authorList>
    </citation>
    <scope>NUCLEOTIDE SEQUENCE [LARGE SCALE GENOMIC DNA]</scope>
    <source>
        <strain evidence="2">COT-109 OH1386</strain>
    </source>
</reference>
<evidence type="ECO:0000313" key="1">
    <source>
        <dbReference type="EMBL" id="KGN80413.1"/>
    </source>
</evidence>
<dbReference type="EMBL" id="JQJD01000040">
    <property type="protein sequence ID" value="KGN80413.1"/>
    <property type="molecule type" value="Genomic_DNA"/>
</dbReference>
<protein>
    <submittedName>
        <fullName evidence="1">Uncharacterized protein</fullName>
    </submittedName>
</protein>
<keyword evidence="2" id="KW-1185">Reference proteome</keyword>
<comment type="caution">
    <text evidence="1">The sequence shown here is derived from an EMBL/GenBank/DDBJ whole genome shotgun (WGS) entry which is preliminary data.</text>
</comment>
<name>A0A0A2ENC8_PORCN</name>
<dbReference type="eggNOG" id="ENOG502ZBAG">
    <property type="taxonomic scope" value="Bacteria"/>
</dbReference>
<dbReference type="AlphaFoldDB" id="A0A0A2ENC8"/>